<dbReference type="EMBL" id="HBKR01036606">
    <property type="protein sequence ID" value="CAE2335360.1"/>
    <property type="molecule type" value="Transcribed_RNA"/>
</dbReference>
<protein>
    <recommendedName>
        <fullName evidence="3">Methanethiol oxidase</fullName>
    </recommendedName>
</protein>
<keyword evidence="1" id="KW-0732">Signal</keyword>
<dbReference type="PANTHER" id="PTHR47197:SF3">
    <property type="entry name" value="DIHYDRO-HEME D1 DEHYDROGENASE"/>
    <property type="match status" value="1"/>
</dbReference>
<organism evidence="2">
    <name type="scientific">Paramoeba aestuarina</name>
    <dbReference type="NCBI Taxonomy" id="180227"/>
    <lineage>
        <taxon>Eukaryota</taxon>
        <taxon>Amoebozoa</taxon>
        <taxon>Discosea</taxon>
        <taxon>Flabellinia</taxon>
        <taxon>Dactylopodida</taxon>
        <taxon>Paramoebidae</taxon>
        <taxon>Paramoeba</taxon>
    </lineage>
</organism>
<feature type="signal peptide" evidence="1">
    <location>
        <begin position="1"/>
        <end position="34"/>
    </location>
</feature>
<evidence type="ECO:0000256" key="1">
    <source>
        <dbReference type="SAM" id="SignalP"/>
    </source>
</evidence>
<evidence type="ECO:0000313" key="2">
    <source>
        <dbReference type="EMBL" id="CAE2335360.1"/>
    </source>
</evidence>
<dbReference type="AlphaFoldDB" id="A0A7S4PHK3"/>
<evidence type="ECO:0008006" key="3">
    <source>
        <dbReference type="Google" id="ProtNLM"/>
    </source>
</evidence>
<dbReference type="InterPro" id="IPR015943">
    <property type="entry name" value="WD40/YVTN_repeat-like_dom_sf"/>
</dbReference>
<dbReference type="InterPro" id="IPR011048">
    <property type="entry name" value="Haem_d1_sf"/>
</dbReference>
<accession>A0A7S4PHK3</accession>
<sequence>MGFSFRMTARMERSSLLCLGLLIAMSFLSLSVSGQNDDDDKNDYICVCMRGNASTWIFDTSTDTAVRKINHANYDDADVLPVPMYCDYYEDKKGTKILSVGDRANKVVWMLDVEDDFKVIGQLKVGVGIFHHWVSEEANQVWVVCDGITPPEGETPLSSGEVNVWVFDATSFKELEVIPFPEDLLEQNINSQGTLHDVTVSPSGDFAIVTTTNLPGLNDYALKYSTDNFKETGRTAVGSAPHVTYLNESLPLYVISQNSLLDSISLIDPKTMEIQSSIPGLQGAHMMVGPGLDGTTYYVTNLPSGGVNGLFGFDTIRGQVDYTAVTDTVYTVPHNVAVSGDRRKLYLTHSGPNVEVSVWDVSNVFNPRPSFLRVIIAELNPYGIENFQTSEKICCADSESQEGDGSGAERLLLNSWVLLLVWLVVVFY</sequence>
<gene>
    <name evidence="2" type="ORF">NAES01612_LOCUS23923</name>
</gene>
<dbReference type="Gene3D" id="2.130.10.10">
    <property type="entry name" value="YVTN repeat-like/Quinoprotein amine dehydrogenase"/>
    <property type="match status" value="1"/>
</dbReference>
<reference evidence="2" key="1">
    <citation type="submission" date="2021-01" db="EMBL/GenBank/DDBJ databases">
        <authorList>
            <person name="Corre E."/>
            <person name="Pelletier E."/>
            <person name="Niang G."/>
            <person name="Scheremetjew M."/>
            <person name="Finn R."/>
            <person name="Kale V."/>
            <person name="Holt S."/>
            <person name="Cochrane G."/>
            <person name="Meng A."/>
            <person name="Brown T."/>
            <person name="Cohen L."/>
        </authorList>
    </citation>
    <scope>NUCLEOTIDE SEQUENCE</scope>
    <source>
        <strain evidence="2">SoJaBio B1-5/56/2</strain>
    </source>
</reference>
<dbReference type="InterPro" id="IPR051200">
    <property type="entry name" value="Host-pathogen_enzymatic-act"/>
</dbReference>
<dbReference type="SUPFAM" id="SSF51004">
    <property type="entry name" value="C-terminal (heme d1) domain of cytochrome cd1-nitrite reductase"/>
    <property type="match status" value="1"/>
</dbReference>
<feature type="chain" id="PRO_5030655376" description="Methanethiol oxidase" evidence="1">
    <location>
        <begin position="35"/>
        <end position="428"/>
    </location>
</feature>
<dbReference type="PANTHER" id="PTHR47197">
    <property type="entry name" value="PROTEIN NIRF"/>
    <property type="match status" value="1"/>
</dbReference>
<name>A0A7S4PHK3_9EUKA</name>
<proteinExistence type="predicted"/>